<dbReference type="GO" id="GO:0009897">
    <property type="term" value="C:external side of plasma membrane"/>
    <property type="evidence" value="ECO:0007669"/>
    <property type="project" value="TreeGrafter"/>
</dbReference>
<keyword evidence="3" id="KW-0393">Immunoglobulin domain</keyword>
<comment type="subcellular location">
    <subcellularLocation>
        <location evidence="1">Membrane</location>
    </subcellularLocation>
</comment>
<evidence type="ECO:0000313" key="5">
    <source>
        <dbReference type="Ensembl" id="ENSECRP00000021858.1"/>
    </source>
</evidence>
<dbReference type="Gene3D" id="2.60.40.10">
    <property type="entry name" value="Immunoglobulins"/>
    <property type="match status" value="1"/>
</dbReference>
<protein>
    <recommendedName>
        <fullName evidence="4">Ig-like domain-containing protein</fullName>
    </recommendedName>
</protein>
<dbReference type="SUPFAM" id="SSF48726">
    <property type="entry name" value="Immunoglobulin"/>
    <property type="match status" value="1"/>
</dbReference>
<dbReference type="PROSITE" id="PS50835">
    <property type="entry name" value="IG_LIKE"/>
    <property type="match status" value="1"/>
</dbReference>
<dbReference type="PANTHER" id="PTHR24100:SF130">
    <property type="entry name" value="BUTYROPHILIN-LIKE PROTEIN 9"/>
    <property type="match status" value="1"/>
</dbReference>
<organism evidence="5 6">
    <name type="scientific">Erpetoichthys calabaricus</name>
    <name type="common">Rope fish</name>
    <name type="synonym">Calamoichthys calabaricus</name>
    <dbReference type="NCBI Taxonomy" id="27687"/>
    <lineage>
        <taxon>Eukaryota</taxon>
        <taxon>Metazoa</taxon>
        <taxon>Chordata</taxon>
        <taxon>Craniata</taxon>
        <taxon>Vertebrata</taxon>
        <taxon>Euteleostomi</taxon>
        <taxon>Actinopterygii</taxon>
        <taxon>Polypteriformes</taxon>
        <taxon>Polypteridae</taxon>
        <taxon>Erpetoichthys</taxon>
    </lineage>
</organism>
<dbReference type="Ensembl" id="ENSECRT00000022328.1">
    <property type="protein sequence ID" value="ENSECRP00000021858.1"/>
    <property type="gene ID" value="ENSECRG00000014746.1"/>
</dbReference>
<dbReference type="PANTHER" id="PTHR24100">
    <property type="entry name" value="BUTYROPHILIN"/>
    <property type="match status" value="1"/>
</dbReference>
<dbReference type="GO" id="GO:0001817">
    <property type="term" value="P:regulation of cytokine production"/>
    <property type="evidence" value="ECO:0007669"/>
    <property type="project" value="TreeGrafter"/>
</dbReference>
<dbReference type="InterPro" id="IPR007110">
    <property type="entry name" value="Ig-like_dom"/>
</dbReference>
<dbReference type="Proteomes" id="UP000694620">
    <property type="component" value="Unassembled WGS sequence"/>
</dbReference>
<dbReference type="FunFam" id="2.60.40.10:FF:000208">
    <property type="entry name" value="Butyrophilin subfamily 1 member A1"/>
    <property type="match status" value="1"/>
</dbReference>
<dbReference type="Pfam" id="PF07686">
    <property type="entry name" value="V-set"/>
    <property type="match status" value="1"/>
</dbReference>
<feature type="domain" description="Ig-like" evidence="4">
    <location>
        <begin position="29"/>
        <end position="147"/>
    </location>
</feature>
<dbReference type="SMART" id="SM00409">
    <property type="entry name" value="IG"/>
    <property type="match status" value="1"/>
</dbReference>
<reference evidence="5" key="1">
    <citation type="submission" date="2025-08" db="UniProtKB">
        <authorList>
            <consortium name="Ensembl"/>
        </authorList>
    </citation>
    <scope>IDENTIFICATION</scope>
</reference>
<dbReference type="InterPro" id="IPR013106">
    <property type="entry name" value="Ig_V-set"/>
</dbReference>
<evidence type="ECO:0000259" key="4">
    <source>
        <dbReference type="PROSITE" id="PS50835"/>
    </source>
</evidence>
<keyword evidence="6" id="KW-1185">Reference proteome</keyword>
<dbReference type="AlphaFoldDB" id="A0A8C4XD03"/>
<dbReference type="InterPro" id="IPR013783">
    <property type="entry name" value="Ig-like_fold"/>
</dbReference>
<evidence type="ECO:0000256" key="1">
    <source>
        <dbReference type="ARBA" id="ARBA00004370"/>
    </source>
</evidence>
<dbReference type="GO" id="GO:0050852">
    <property type="term" value="P:T cell receptor signaling pathway"/>
    <property type="evidence" value="ECO:0007669"/>
    <property type="project" value="TreeGrafter"/>
</dbReference>
<evidence type="ECO:0000256" key="3">
    <source>
        <dbReference type="ARBA" id="ARBA00023319"/>
    </source>
</evidence>
<dbReference type="InterPro" id="IPR003599">
    <property type="entry name" value="Ig_sub"/>
</dbReference>
<evidence type="ECO:0000313" key="6">
    <source>
        <dbReference type="Proteomes" id="UP000694620"/>
    </source>
</evidence>
<sequence length="202" mass="23066">MYCSVNRPHQHFYVNSLPVCSSCVPAYLPAVSPCWLRFQVVGPSSAVLVFVGQDVTLPASLSPAMSAQWFEVRWFRDDLFSPVLLYQNLQIRSEHQLQTYKGRTSLFLEELLNGNVSLRLQDVRVSDGGLYKCLVASGPYDEEAHITLNVEGDCFLFYITPLEWPQQASGMYRILTLNSLYTALHSHFCFTWHHLQFLPAQD</sequence>
<keyword evidence="2" id="KW-0472">Membrane</keyword>
<dbReference type="GO" id="GO:0005102">
    <property type="term" value="F:signaling receptor binding"/>
    <property type="evidence" value="ECO:0007669"/>
    <property type="project" value="TreeGrafter"/>
</dbReference>
<reference evidence="5" key="2">
    <citation type="submission" date="2025-09" db="UniProtKB">
        <authorList>
            <consortium name="Ensembl"/>
        </authorList>
    </citation>
    <scope>IDENTIFICATION</scope>
</reference>
<name>A0A8C4XD03_ERPCA</name>
<dbReference type="GeneTree" id="ENSGT01120000271914"/>
<accession>A0A8C4XD03</accession>
<dbReference type="InterPro" id="IPR050504">
    <property type="entry name" value="IgSF_BTN/MOG"/>
</dbReference>
<dbReference type="InterPro" id="IPR036179">
    <property type="entry name" value="Ig-like_dom_sf"/>
</dbReference>
<evidence type="ECO:0000256" key="2">
    <source>
        <dbReference type="ARBA" id="ARBA00023136"/>
    </source>
</evidence>
<proteinExistence type="predicted"/>